<protein>
    <submittedName>
        <fullName evidence="7">LPS export ABC transporter periplasmic protein LptC</fullName>
    </submittedName>
</protein>
<evidence type="ECO:0000313" key="7">
    <source>
        <dbReference type="EMBL" id="MFC3107511.1"/>
    </source>
</evidence>
<sequence>MNAGPSPRLRLTVLMVLGLALALGSFWYLENTRKELADMLPKGQRTEPDYFIDRFQYVRMSTTGQPRYKVSGVKMTHHPLDDSFQIRQPVVRSLGDERPPMTIVADRARLEDLNSRLHMLDHVRVDRPATPQSQPFRLDTEQLLILPDEDIMQSDQAVEMALGNARMSGVGMFANNATGELKLLSQTKVHYPPPTTR</sequence>
<evidence type="ECO:0000256" key="5">
    <source>
        <dbReference type="ARBA" id="ARBA00023136"/>
    </source>
</evidence>
<dbReference type="Proteomes" id="UP001595530">
    <property type="component" value="Unassembled WGS sequence"/>
</dbReference>
<keyword evidence="5 6" id="KW-0472">Membrane</keyword>
<proteinExistence type="predicted"/>
<keyword evidence="8" id="KW-1185">Reference proteome</keyword>
<dbReference type="InterPro" id="IPR010664">
    <property type="entry name" value="LipoPS_assembly_LptC-rel"/>
</dbReference>
<evidence type="ECO:0000313" key="8">
    <source>
        <dbReference type="Proteomes" id="UP001595530"/>
    </source>
</evidence>
<dbReference type="PANTHER" id="PTHR37481:SF1">
    <property type="entry name" value="LIPOPOLYSACCHARIDE EXPORT SYSTEM PROTEIN LPTC"/>
    <property type="match status" value="1"/>
</dbReference>
<dbReference type="NCBIfam" id="TIGR04409">
    <property type="entry name" value="LptC_YrbK"/>
    <property type="match status" value="1"/>
</dbReference>
<keyword evidence="2" id="KW-0997">Cell inner membrane</keyword>
<dbReference type="Pfam" id="PF06835">
    <property type="entry name" value="LptC"/>
    <property type="match status" value="1"/>
</dbReference>
<dbReference type="RefSeq" id="WP_390327375.1">
    <property type="nucleotide sequence ID" value="NZ_JBHRTP010000016.1"/>
</dbReference>
<evidence type="ECO:0000256" key="4">
    <source>
        <dbReference type="ARBA" id="ARBA00022989"/>
    </source>
</evidence>
<reference evidence="8" key="1">
    <citation type="journal article" date="2019" name="Int. J. Syst. Evol. Microbiol.">
        <title>The Global Catalogue of Microorganisms (GCM) 10K type strain sequencing project: providing services to taxonomists for standard genome sequencing and annotation.</title>
        <authorList>
            <consortium name="The Broad Institute Genomics Platform"/>
            <consortium name="The Broad Institute Genome Sequencing Center for Infectious Disease"/>
            <person name="Wu L."/>
            <person name="Ma J."/>
        </authorList>
    </citation>
    <scope>NUCLEOTIDE SEQUENCE [LARGE SCALE GENOMIC DNA]</scope>
    <source>
        <strain evidence="8">KCTC 42986</strain>
    </source>
</reference>
<gene>
    <name evidence="7" type="primary">lptC</name>
    <name evidence="7" type="ORF">ACFOFO_05985</name>
</gene>
<dbReference type="PANTHER" id="PTHR37481">
    <property type="entry name" value="LIPOPOLYSACCHARIDE EXPORT SYSTEM PROTEIN LPTC"/>
    <property type="match status" value="1"/>
</dbReference>
<dbReference type="InterPro" id="IPR052363">
    <property type="entry name" value="LPS_export_LptC"/>
</dbReference>
<comment type="caution">
    <text evidence="7">The sequence shown here is derived from an EMBL/GenBank/DDBJ whole genome shotgun (WGS) entry which is preliminary data.</text>
</comment>
<keyword evidence="3 6" id="KW-0812">Transmembrane</keyword>
<evidence type="ECO:0000256" key="1">
    <source>
        <dbReference type="ARBA" id="ARBA00022475"/>
    </source>
</evidence>
<name>A0ABV7EZW0_9BURK</name>
<accession>A0ABV7EZW0</accession>
<keyword evidence="1" id="KW-1003">Cell membrane</keyword>
<evidence type="ECO:0000256" key="2">
    <source>
        <dbReference type="ARBA" id="ARBA00022519"/>
    </source>
</evidence>
<dbReference type="EMBL" id="JBHRTP010000016">
    <property type="protein sequence ID" value="MFC3107511.1"/>
    <property type="molecule type" value="Genomic_DNA"/>
</dbReference>
<keyword evidence="4 6" id="KW-1133">Transmembrane helix</keyword>
<organism evidence="7 8">
    <name type="scientific">Undibacterium arcticum</name>
    <dbReference type="NCBI Taxonomy" id="1762892"/>
    <lineage>
        <taxon>Bacteria</taxon>
        <taxon>Pseudomonadati</taxon>
        <taxon>Pseudomonadota</taxon>
        <taxon>Betaproteobacteria</taxon>
        <taxon>Burkholderiales</taxon>
        <taxon>Oxalobacteraceae</taxon>
        <taxon>Undibacterium</taxon>
    </lineage>
</organism>
<dbReference type="Gene3D" id="2.60.450.10">
    <property type="entry name" value="Lipopolysaccharide (LPS) transport protein A like domain"/>
    <property type="match status" value="1"/>
</dbReference>
<evidence type="ECO:0000256" key="3">
    <source>
        <dbReference type="ARBA" id="ARBA00022692"/>
    </source>
</evidence>
<feature type="transmembrane region" description="Helical" evidence="6">
    <location>
        <begin position="12"/>
        <end position="29"/>
    </location>
</feature>
<dbReference type="InterPro" id="IPR026265">
    <property type="entry name" value="LptC"/>
</dbReference>
<evidence type="ECO:0000256" key="6">
    <source>
        <dbReference type="SAM" id="Phobius"/>
    </source>
</evidence>